<dbReference type="Gene3D" id="1.10.150.20">
    <property type="entry name" value="5' to 3' exonuclease, C-terminal subdomain"/>
    <property type="match status" value="1"/>
</dbReference>
<dbReference type="GO" id="GO:0006302">
    <property type="term" value="P:double-strand break repair"/>
    <property type="evidence" value="ECO:0007669"/>
    <property type="project" value="UniProtKB-ARBA"/>
</dbReference>
<sequence>MSDDIPRSKLDSRNETPPQHAIGEPDMPRYLTRADAFNNTFQGVGTATAPPPREQLVKKVTGTMVVLVHPSQSGNPMLNHMQNVLPEVNADVTADYMMGDTCAAYFISVRYHMLHPHYLKNKLARATRVKVQVVVCHVDVADCESALKEINCEALGAGFTLLLAWSWKEAARYIETLKAYENKSAALIKEKIDGDFNSQLVDVLTTVRSVNKTDVLTLSGSFGSLSRIMNATEEELALCPGIGGKKVQQLLEAFNQPFQS</sequence>
<evidence type="ECO:0000256" key="7">
    <source>
        <dbReference type="SAM" id="MobiDB-lite"/>
    </source>
</evidence>
<dbReference type="InterPro" id="IPR004579">
    <property type="entry name" value="ERCC1/RAD10/SWI10"/>
</dbReference>
<dbReference type="GO" id="GO:0003697">
    <property type="term" value="F:single-stranded DNA binding"/>
    <property type="evidence" value="ECO:0007669"/>
    <property type="project" value="TreeGrafter"/>
</dbReference>
<accession>A0A024UW17</accession>
<dbReference type="InterPro" id="IPR010994">
    <property type="entry name" value="RuvA_2-like"/>
</dbReference>
<gene>
    <name evidence="9" type="ORF">H310_00501</name>
</gene>
<evidence type="ECO:0000313" key="9">
    <source>
        <dbReference type="EMBL" id="ETW10127.1"/>
    </source>
</evidence>
<dbReference type="NCBIfam" id="TIGR00597">
    <property type="entry name" value="rad10"/>
    <property type="match status" value="1"/>
</dbReference>
<dbReference type="SUPFAM" id="SSF47781">
    <property type="entry name" value="RuvA domain 2-like"/>
    <property type="match status" value="1"/>
</dbReference>
<dbReference type="FunFam" id="1.10.150.20:FF:000017">
    <property type="entry name" value="DNA excision repair protein ERCC-1"/>
    <property type="match status" value="1"/>
</dbReference>
<evidence type="ECO:0000259" key="8">
    <source>
        <dbReference type="Pfam" id="PF03834"/>
    </source>
</evidence>
<feature type="domain" description="ERCC1-like central" evidence="8">
    <location>
        <begin position="66"/>
        <end position="178"/>
    </location>
</feature>
<dbReference type="GeneID" id="20077551"/>
<keyword evidence="5" id="KW-0234">DNA repair</keyword>
<dbReference type="Pfam" id="PF03834">
    <property type="entry name" value="Rad10"/>
    <property type="match status" value="1"/>
</dbReference>
<feature type="compositionally biased region" description="Basic and acidic residues" evidence="7">
    <location>
        <begin position="1"/>
        <end position="14"/>
    </location>
</feature>
<evidence type="ECO:0000256" key="2">
    <source>
        <dbReference type="ARBA" id="ARBA00008283"/>
    </source>
</evidence>
<dbReference type="GO" id="GO:0070914">
    <property type="term" value="P:UV-damage excision repair"/>
    <property type="evidence" value="ECO:0007669"/>
    <property type="project" value="TreeGrafter"/>
</dbReference>
<dbReference type="PANTHER" id="PTHR12749:SF0">
    <property type="entry name" value="DNA EXCISION REPAIR PROTEIN ERCC-1"/>
    <property type="match status" value="1"/>
</dbReference>
<comment type="subcellular location">
    <subcellularLocation>
        <location evidence="1">Nucleus</location>
    </subcellularLocation>
</comment>
<dbReference type="GO" id="GO:0006312">
    <property type="term" value="P:mitotic recombination"/>
    <property type="evidence" value="ECO:0007669"/>
    <property type="project" value="TreeGrafter"/>
</dbReference>
<dbReference type="STRING" id="157072.A0A024UW17"/>
<proteinExistence type="inferred from homology"/>
<dbReference type="Pfam" id="PF14520">
    <property type="entry name" value="HHH_5"/>
    <property type="match status" value="1"/>
</dbReference>
<evidence type="ECO:0000256" key="4">
    <source>
        <dbReference type="ARBA" id="ARBA00023125"/>
    </source>
</evidence>
<dbReference type="InterPro" id="IPR011335">
    <property type="entry name" value="Restrct_endonuc-II-like"/>
</dbReference>
<dbReference type="VEuPathDB" id="FungiDB:H310_00501"/>
<dbReference type="GO" id="GO:0003684">
    <property type="term" value="F:damaged DNA binding"/>
    <property type="evidence" value="ECO:0007669"/>
    <property type="project" value="InterPro"/>
</dbReference>
<dbReference type="GO" id="GO:0000110">
    <property type="term" value="C:nucleotide-excision repair factor 1 complex"/>
    <property type="evidence" value="ECO:0007669"/>
    <property type="project" value="TreeGrafter"/>
</dbReference>
<dbReference type="AlphaFoldDB" id="A0A024UW17"/>
<dbReference type="CDD" id="cd22325">
    <property type="entry name" value="ERCC1_C-like"/>
    <property type="match status" value="1"/>
</dbReference>
<dbReference type="GO" id="GO:0070522">
    <property type="term" value="C:ERCC4-ERCC1 complex"/>
    <property type="evidence" value="ECO:0007669"/>
    <property type="project" value="TreeGrafter"/>
</dbReference>
<evidence type="ECO:0000256" key="3">
    <source>
        <dbReference type="ARBA" id="ARBA00022763"/>
    </source>
</evidence>
<reference evidence="9" key="1">
    <citation type="submission" date="2013-12" db="EMBL/GenBank/DDBJ databases">
        <title>The Genome Sequence of Aphanomyces invadans NJM9701.</title>
        <authorList>
            <consortium name="The Broad Institute Genomics Platform"/>
            <person name="Russ C."/>
            <person name="Tyler B."/>
            <person name="van West P."/>
            <person name="Dieguez-Uribeondo J."/>
            <person name="Young S.K."/>
            <person name="Zeng Q."/>
            <person name="Gargeya S."/>
            <person name="Fitzgerald M."/>
            <person name="Abouelleil A."/>
            <person name="Alvarado L."/>
            <person name="Chapman S.B."/>
            <person name="Gainer-Dewar J."/>
            <person name="Goldberg J."/>
            <person name="Griggs A."/>
            <person name="Gujja S."/>
            <person name="Hansen M."/>
            <person name="Howarth C."/>
            <person name="Imamovic A."/>
            <person name="Ireland A."/>
            <person name="Larimer J."/>
            <person name="McCowan C."/>
            <person name="Murphy C."/>
            <person name="Pearson M."/>
            <person name="Poon T.W."/>
            <person name="Priest M."/>
            <person name="Roberts A."/>
            <person name="Saif S."/>
            <person name="Shea T."/>
            <person name="Sykes S."/>
            <person name="Wortman J."/>
            <person name="Nusbaum C."/>
            <person name="Birren B."/>
        </authorList>
    </citation>
    <scope>NUCLEOTIDE SEQUENCE [LARGE SCALE GENOMIC DNA]</scope>
    <source>
        <strain evidence="9">NJM9701</strain>
    </source>
</reference>
<name>A0A024UW17_9STRA</name>
<evidence type="ECO:0000256" key="1">
    <source>
        <dbReference type="ARBA" id="ARBA00004123"/>
    </source>
</evidence>
<organism evidence="9">
    <name type="scientific">Aphanomyces invadans</name>
    <dbReference type="NCBI Taxonomy" id="157072"/>
    <lineage>
        <taxon>Eukaryota</taxon>
        <taxon>Sar</taxon>
        <taxon>Stramenopiles</taxon>
        <taxon>Oomycota</taxon>
        <taxon>Saprolegniomycetes</taxon>
        <taxon>Saprolegniales</taxon>
        <taxon>Verrucalvaceae</taxon>
        <taxon>Aphanomyces</taxon>
    </lineage>
</organism>
<dbReference type="OrthoDB" id="10262814at2759"/>
<keyword evidence="3" id="KW-0227">DNA damage</keyword>
<dbReference type="EMBL" id="KI913952">
    <property type="protein sequence ID" value="ETW10127.1"/>
    <property type="molecule type" value="Genomic_DNA"/>
</dbReference>
<comment type="similarity">
    <text evidence="2">Belongs to the ERCC1/RAD10/SWI10 family.</text>
</comment>
<dbReference type="eggNOG" id="KOG2841">
    <property type="taxonomic scope" value="Eukaryota"/>
</dbReference>
<evidence type="ECO:0000256" key="6">
    <source>
        <dbReference type="ARBA" id="ARBA00023242"/>
    </source>
</evidence>
<dbReference type="Gene3D" id="3.40.50.10130">
    <property type="match status" value="1"/>
</dbReference>
<dbReference type="PANTHER" id="PTHR12749">
    <property type="entry name" value="EXCISION REPAIR CROSS-COMPLEMENTING 1 ERCC1"/>
    <property type="match status" value="1"/>
</dbReference>
<dbReference type="SUPFAM" id="SSF52980">
    <property type="entry name" value="Restriction endonuclease-like"/>
    <property type="match status" value="1"/>
</dbReference>
<keyword evidence="6" id="KW-0539">Nucleus</keyword>
<feature type="region of interest" description="Disordered" evidence="7">
    <location>
        <begin position="1"/>
        <end position="26"/>
    </location>
</feature>
<dbReference type="RefSeq" id="XP_008861538.1">
    <property type="nucleotide sequence ID" value="XM_008863316.1"/>
</dbReference>
<protein>
    <recommendedName>
        <fullName evidence="8">ERCC1-like central domain-containing protein</fullName>
    </recommendedName>
</protein>
<evidence type="ECO:0000256" key="5">
    <source>
        <dbReference type="ARBA" id="ARBA00023204"/>
    </source>
</evidence>
<keyword evidence="4" id="KW-0238">DNA-binding</keyword>
<dbReference type="InterPro" id="IPR047260">
    <property type="entry name" value="ERCC1-like_central_dom"/>
</dbReference>